<feature type="domain" description="VHS" evidence="7">
    <location>
        <begin position="9"/>
        <end position="138"/>
    </location>
</feature>
<evidence type="ECO:0000256" key="4">
    <source>
        <dbReference type="ARBA" id="ARBA00022927"/>
    </source>
</evidence>
<dbReference type="GO" id="GO:0016020">
    <property type="term" value="C:membrane"/>
    <property type="evidence" value="ECO:0007669"/>
    <property type="project" value="UniProtKB-SubCell"/>
</dbReference>
<organism evidence="9 10">
    <name type="scientific">Daucus carota subsp. sativus</name>
    <name type="common">Carrot</name>
    <dbReference type="NCBI Taxonomy" id="79200"/>
    <lineage>
        <taxon>Eukaryota</taxon>
        <taxon>Viridiplantae</taxon>
        <taxon>Streptophyta</taxon>
        <taxon>Embryophyta</taxon>
        <taxon>Tracheophyta</taxon>
        <taxon>Spermatophyta</taxon>
        <taxon>Magnoliopsida</taxon>
        <taxon>eudicotyledons</taxon>
        <taxon>Gunneridae</taxon>
        <taxon>Pentapetalae</taxon>
        <taxon>asterids</taxon>
        <taxon>campanulids</taxon>
        <taxon>Apiales</taxon>
        <taxon>Apiaceae</taxon>
        <taxon>Apioideae</taxon>
        <taxon>Scandiceae</taxon>
        <taxon>Daucinae</taxon>
        <taxon>Daucus</taxon>
        <taxon>Daucus sect. Daucus</taxon>
    </lineage>
</organism>
<dbReference type="SMART" id="SM00288">
    <property type="entry name" value="VHS"/>
    <property type="match status" value="1"/>
</dbReference>
<dbReference type="PROSITE" id="PS50179">
    <property type="entry name" value="VHS"/>
    <property type="match status" value="1"/>
</dbReference>
<keyword evidence="5" id="KW-0472">Membrane</keyword>
<dbReference type="Gene3D" id="1.20.58.160">
    <property type="match status" value="1"/>
</dbReference>
<evidence type="ECO:0000256" key="1">
    <source>
        <dbReference type="ARBA" id="ARBA00004170"/>
    </source>
</evidence>
<evidence type="ECO:0000256" key="5">
    <source>
        <dbReference type="ARBA" id="ARBA00023136"/>
    </source>
</evidence>
<dbReference type="PANTHER" id="PTHR45898:SF4">
    <property type="entry name" value="TARGET OF MYB PROTEIN 1"/>
    <property type="match status" value="1"/>
</dbReference>
<comment type="similarity">
    <text evidence="2">Belongs to the TOM1 family.</text>
</comment>
<dbReference type="EMBL" id="CP093343">
    <property type="protein sequence ID" value="WOG84108.1"/>
    <property type="molecule type" value="Genomic_DNA"/>
</dbReference>
<protein>
    <recommendedName>
        <fullName evidence="11">VHS domain-containing protein</fullName>
    </recommendedName>
</protein>
<evidence type="ECO:0000256" key="2">
    <source>
        <dbReference type="ARBA" id="ARBA00007708"/>
    </source>
</evidence>
<dbReference type="PROSITE" id="PS50909">
    <property type="entry name" value="GAT"/>
    <property type="match status" value="1"/>
</dbReference>
<feature type="region of interest" description="Disordered" evidence="6">
    <location>
        <begin position="462"/>
        <end position="491"/>
    </location>
</feature>
<comment type="subcellular location">
    <subcellularLocation>
        <location evidence="1">Membrane</location>
        <topology evidence="1">Peripheral membrane protein</topology>
    </subcellularLocation>
</comment>
<dbReference type="Proteomes" id="UP000077755">
    <property type="component" value="Chromosome 1"/>
</dbReference>
<dbReference type="InterPro" id="IPR008942">
    <property type="entry name" value="ENTH_VHS"/>
</dbReference>
<evidence type="ECO:0000313" key="10">
    <source>
        <dbReference type="Proteomes" id="UP000077755"/>
    </source>
</evidence>
<reference evidence="9" key="2">
    <citation type="submission" date="2022-03" db="EMBL/GenBank/DDBJ databases">
        <title>Draft title - Genomic analysis of global carrot germplasm unveils the trajectory of domestication and the origin of high carotenoid orange carrot.</title>
        <authorList>
            <person name="Iorizzo M."/>
            <person name="Ellison S."/>
            <person name="Senalik D."/>
            <person name="Macko-Podgorni A."/>
            <person name="Grzebelus D."/>
            <person name="Bostan H."/>
            <person name="Rolling W."/>
            <person name="Curaba J."/>
            <person name="Simon P."/>
        </authorList>
    </citation>
    <scope>NUCLEOTIDE SEQUENCE</scope>
    <source>
        <tissue evidence="9">Leaf</tissue>
    </source>
</reference>
<evidence type="ECO:0000256" key="3">
    <source>
        <dbReference type="ARBA" id="ARBA00022448"/>
    </source>
</evidence>
<keyword evidence="10" id="KW-1185">Reference proteome</keyword>
<feature type="compositionally biased region" description="Low complexity" evidence="6">
    <location>
        <begin position="468"/>
        <end position="481"/>
    </location>
</feature>
<feature type="region of interest" description="Disordered" evidence="6">
    <location>
        <begin position="301"/>
        <end position="345"/>
    </location>
</feature>
<dbReference type="GO" id="GO:0005737">
    <property type="term" value="C:cytoplasm"/>
    <property type="evidence" value="ECO:0007669"/>
    <property type="project" value="UniProtKB-ARBA"/>
</dbReference>
<gene>
    <name evidence="9" type="ORF">DCAR_0103288</name>
</gene>
<feature type="region of interest" description="Disordered" evidence="6">
    <location>
        <begin position="142"/>
        <end position="182"/>
    </location>
</feature>
<feature type="compositionally biased region" description="Polar residues" evidence="6">
    <location>
        <begin position="323"/>
        <end position="339"/>
    </location>
</feature>
<feature type="compositionally biased region" description="Polar residues" evidence="6">
    <location>
        <begin position="153"/>
        <end position="167"/>
    </location>
</feature>
<proteinExistence type="inferred from homology"/>
<dbReference type="FunFam" id="1.25.40.90:FF:000028">
    <property type="entry name" value="TOM1-like protein 2"/>
    <property type="match status" value="1"/>
</dbReference>
<keyword evidence="4" id="KW-0653">Protein transport</keyword>
<accession>A0AAF0W9C3</accession>
<name>A0AAF0W9C3_DAUCS</name>
<dbReference type="CDD" id="cd14231">
    <property type="entry name" value="GAT_GGA-like_plant"/>
    <property type="match status" value="1"/>
</dbReference>
<keyword evidence="3" id="KW-0813">Transport</keyword>
<dbReference type="CDD" id="cd03561">
    <property type="entry name" value="VHS"/>
    <property type="match status" value="1"/>
</dbReference>
<evidence type="ECO:0000313" key="9">
    <source>
        <dbReference type="EMBL" id="WOG84108.1"/>
    </source>
</evidence>
<evidence type="ECO:0008006" key="11">
    <source>
        <dbReference type="Google" id="ProtNLM"/>
    </source>
</evidence>
<feature type="domain" description="GAT" evidence="8">
    <location>
        <begin position="179"/>
        <end position="267"/>
    </location>
</feature>
<dbReference type="GO" id="GO:0035091">
    <property type="term" value="F:phosphatidylinositol binding"/>
    <property type="evidence" value="ECO:0007669"/>
    <property type="project" value="InterPro"/>
</dbReference>
<dbReference type="InterPro" id="IPR038425">
    <property type="entry name" value="GAT_sf"/>
</dbReference>
<dbReference type="GO" id="GO:0043130">
    <property type="term" value="F:ubiquitin binding"/>
    <property type="evidence" value="ECO:0007669"/>
    <property type="project" value="InterPro"/>
</dbReference>
<dbReference type="Gene3D" id="1.25.40.90">
    <property type="match status" value="1"/>
</dbReference>
<dbReference type="InterPro" id="IPR044836">
    <property type="entry name" value="TOL_plant"/>
</dbReference>
<reference evidence="9" key="1">
    <citation type="journal article" date="2016" name="Nat. Genet.">
        <title>A high-quality carrot genome assembly provides new insights into carotenoid accumulation and asterid genome evolution.</title>
        <authorList>
            <person name="Iorizzo M."/>
            <person name="Ellison S."/>
            <person name="Senalik D."/>
            <person name="Zeng P."/>
            <person name="Satapoomin P."/>
            <person name="Huang J."/>
            <person name="Bowman M."/>
            <person name="Iovene M."/>
            <person name="Sanseverino W."/>
            <person name="Cavagnaro P."/>
            <person name="Yildiz M."/>
            <person name="Macko-Podgorni A."/>
            <person name="Moranska E."/>
            <person name="Grzebelus E."/>
            <person name="Grzebelus D."/>
            <person name="Ashrafi H."/>
            <person name="Zheng Z."/>
            <person name="Cheng S."/>
            <person name="Spooner D."/>
            <person name="Van Deynze A."/>
            <person name="Simon P."/>
        </authorList>
    </citation>
    <scope>NUCLEOTIDE SEQUENCE</scope>
    <source>
        <tissue evidence="9">Leaf</tissue>
    </source>
</reference>
<evidence type="ECO:0000259" key="7">
    <source>
        <dbReference type="PROSITE" id="PS50179"/>
    </source>
</evidence>
<dbReference type="InterPro" id="IPR002014">
    <property type="entry name" value="VHS_dom"/>
</dbReference>
<dbReference type="PANTHER" id="PTHR45898">
    <property type="entry name" value="TOM1-LIKE PROTEIN"/>
    <property type="match status" value="1"/>
</dbReference>
<dbReference type="InterPro" id="IPR004152">
    <property type="entry name" value="GAT_dom"/>
</dbReference>
<dbReference type="Pfam" id="PF03127">
    <property type="entry name" value="GAT"/>
    <property type="match status" value="1"/>
</dbReference>
<dbReference type="SUPFAM" id="SSF48464">
    <property type="entry name" value="ENTH/VHS domain"/>
    <property type="match status" value="1"/>
</dbReference>
<evidence type="ECO:0000259" key="8">
    <source>
        <dbReference type="PROSITE" id="PS50909"/>
    </source>
</evidence>
<sequence length="507" mass="56001">MVNSMVERATSDLLIGPDWAMNIEICDICNRDPVQAKDVVRGIKKRINSRNPRVQLLALTLLETIIKNCGDIVHMHVAEKDLLHEMVKIVRKKPDFHVKEKILVLIDTWQEVFGGARARYPQYYAAYQELLRMGAVFPQRSENAPVFTPPQTQPLSSYPQNLRTSEPGQEAAETSADSEFPTLSLTEIQNARGIMDVLSEMLSAIGPENREGLKQEVIVDLVEQCRTYKRRVVHLVNSTSDESLLCQGLALNDDLQRLLVKHEDLASGDVTENTKPELTRAIVPVDAPLIDTATSKFETFTLGSSTGSLPPPPWEAPPEADNTPPSVNSYQPPMQSSSAGVAHSQPMPGNVNSQVYQPMGNNQGTGMYAPPINGGNLSGFNNQNMMPNQMAGFYPQQMQGGQSMAMHPQQMQYGQMGYMQPQPMYNQMPGYGQPTGYGYGYGYGQQQNNQFLEQKMSGLSVRDNGGLSSSTYQSASSYVPSGKPSKPEDKLFGDLVDITKFKPAKTM</sequence>
<dbReference type="AlphaFoldDB" id="A0AAF0W9C3"/>
<dbReference type="SUPFAM" id="SSF89009">
    <property type="entry name" value="GAT-like domain"/>
    <property type="match status" value="1"/>
</dbReference>
<dbReference type="GO" id="GO:0043328">
    <property type="term" value="P:protein transport to vacuole involved in ubiquitin-dependent protein catabolic process via the multivesicular body sorting pathway"/>
    <property type="evidence" value="ECO:0007669"/>
    <property type="project" value="InterPro"/>
</dbReference>
<dbReference type="Pfam" id="PF00790">
    <property type="entry name" value="VHS"/>
    <property type="match status" value="1"/>
</dbReference>
<evidence type="ECO:0000256" key="6">
    <source>
        <dbReference type="SAM" id="MobiDB-lite"/>
    </source>
</evidence>